<dbReference type="InterPro" id="IPR006674">
    <property type="entry name" value="HD_domain"/>
</dbReference>
<feature type="transmembrane region" description="Helical" evidence="4">
    <location>
        <begin position="233"/>
        <end position="252"/>
    </location>
</feature>
<feature type="transmembrane region" description="Helical" evidence="4">
    <location>
        <begin position="196"/>
        <end position="213"/>
    </location>
</feature>
<dbReference type="InterPro" id="IPR037522">
    <property type="entry name" value="HD_GYP_dom"/>
</dbReference>
<dbReference type="SMART" id="SM00471">
    <property type="entry name" value="HDc"/>
    <property type="match status" value="1"/>
</dbReference>
<dbReference type="PROSITE" id="PS51832">
    <property type="entry name" value="HD_GYP"/>
    <property type="match status" value="1"/>
</dbReference>
<dbReference type="EMBL" id="CP026520">
    <property type="protein sequence ID" value="QAV20199.1"/>
    <property type="molecule type" value="Genomic_DNA"/>
</dbReference>
<accession>A0A410X0K3</accession>
<dbReference type="Proteomes" id="UP001527202">
    <property type="component" value="Unassembled WGS sequence"/>
</dbReference>
<dbReference type="InterPro" id="IPR003607">
    <property type="entry name" value="HD/PDEase_dom"/>
</dbReference>
<evidence type="ECO:0000313" key="8">
    <source>
        <dbReference type="EMBL" id="MCY9597816.1"/>
    </source>
</evidence>
<feature type="transmembrane region" description="Helical" evidence="4">
    <location>
        <begin position="12"/>
        <end position="34"/>
    </location>
</feature>
<dbReference type="OrthoDB" id="9759601at2"/>
<dbReference type="GO" id="GO:0005886">
    <property type="term" value="C:plasma membrane"/>
    <property type="evidence" value="ECO:0007669"/>
    <property type="project" value="UniProtKB-SubCell"/>
</dbReference>
<dbReference type="GeneID" id="95377472"/>
<dbReference type="InterPro" id="IPR003660">
    <property type="entry name" value="HAMP_dom"/>
</dbReference>
<evidence type="ECO:0000259" key="5">
    <source>
        <dbReference type="PROSITE" id="PS50885"/>
    </source>
</evidence>
<dbReference type="PANTHER" id="PTHR43155:SF2">
    <property type="entry name" value="CYCLIC DI-GMP PHOSPHODIESTERASE PA4108"/>
    <property type="match status" value="1"/>
</dbReference>
<comment type="subcellular location">
    <subcellularLocation>
        <location evidence="1">Cell membrane</location>
    </subcellularLocation>
</comment>
<keyword evidence="11" id="KW-1185">Reference proteome</keyword>
<dbReference type="Pfam" id="PF13487">
    <property type="entry name" value="HD_5"/>
    <property type="match status" value="1"/>
</dbReference>
<dbReference type="RefSeq" id="WP_042232743.1">
    <property type="nucleotide sequence ID" value="NZ_CP026520.1"/>
</dbReference>
<dbReference type="CDD" id="cd06225">
    <property type="entry name" value="HAMP"/>
    <property type="match status" value="1"/>
</dbReference>
<evidence type="ECO:0000256" key="1">
    <source>
        <dbReference type="ARBA" id="ARBA00004236"/>
    </source>
</evidence>
<reference evidence="8 11" key="2">
    <citation type="submission" date="2022-05" db="EMBL/GenBank/DDBJ databases">
        <title>Genome Sequencing of Bee-Associated Microbes.</title>
        <authorList>
            <person name="Dunlap C."/>
        </authorList>
    </citation>
    <scope>NUCLEOTIDE SEQUENCE [LARGE SCALE GENOMIC DNA]</scope>
    <source>
        <strain evidence="8 11">NRRL B-23120</strain>
    </source>
</reference>
<dbReference type="Pfam" id="PF00672">
    <property type="entry name" value="HAMP"/>
    <property type="match status" value="1"/>
</dbReference>
<evidence type="ECO:0000259" key="6">
    <source>
        <dbReference type="PROSITE" id="PS51831"/>
    </source>
</evidence>
<dbReference type="SUPFAM" id="SSF158472">
    <property type="entry name" value="HAMP domain-like"/>
    <property type="match status" value="1"/>
</dbReference>
<sequence>MRTYTYRRLLLALLRNYLIGSAIAVLGVGSVLIYSTLRATSREMSVMLVILGVSLLVMIVAELTVFARQMRPVRTVFLKHSPALDEIKEAYIRLHRLPVLAVRRIFGPHLFGMVLPAVALAVGAIRMGMLEISYFDLTLAVLGALLVACMHAMIEFFLTAYSIRPALRHSHDLALRLHGAEVSLDGKVLFSIRKKFQWSAFLIGAFPLFLYYLTVQLRLVREDTSLLKDYWNWDAAIILLGILFASLGAWLLSRDIEHPIGQIHKVMGEVRAGNLAIYAPDLYPDEFSRLVAGFNHMVEGLRERDRINHELISGYFAALAAALDARDAYTAGHSERVAGYSVRIGSLAGFSEHDLEELRKTALLHDIGKIGISDTVLLKEGRLTDDEFAQIQMHPALGERILRQIEPQSLMAPFLPGVRSHHERFDGRGYPDGLKGLDIPLFGRVIAIADAYDAMTSDRPYRKGMSAEKALSILKEGRGAQWDPHFATLFIGWLEEGGPDKSAGAERTREHAG</sequence>
<keyword evidence="4" id="KW-0812">Transmembrane</keyword>
<feature type="domain" description="HD-GYP" evidence="7">
    <location>
        <begin position="308"/>
        <end position="506"/>
    </location>
</feature>
<evidence type="ECO:0000313" key="9">
    <source>
        <dbReference type="EMBL" id="QAV20199.1"/>
    </source>
</evidence>
<feature type="domain" description="HAMP" evidence="5">
    <location>
        <begin position="254"/>
        <end position="306"/>
    </location>
</feature>
<keyword evidence="2" id="KW-1003">Cell membrane</keyword>
<feature type="transmembrane region" description="Helical" evidence="4">
    <location>
        <begin position="105"/>
        <end position="125"/>
    </location>
</feature>
<reference evidence="9 10" key="1">
    <citation type="submission" date="2018-01" db="EMBL/GenBank/DDBJ databases">
        <title>The whole genome sequencing and assembly of Paenibacillus chitinolyticus KCCM 41400 strain.</title>
        <authorList>
            <person name="Kim J.-Y."/>
            <person name="Park M.-K."/>
            <person name="Lee Y.-J."/>
            <person name="Yi H."/>
            <person name="Bahn Y.-S."/>
            <person name="Kim J.F."/>
            <person name="Lee D.-W."/>
        </authorList>
    </citation>
    <scope>NUCLEOTIDE SEQUENCE [LARGE SCALE GENOMIC DNA]</scope>
    <source>
        <strain evidence="9 10">KCCM 41400</strain>
    </source>
</reference>
<evidence type="ECO:0000259" key="7">
    <source>
        <dbReference type="PROSITE" id="PS51832"/>
    </source>
</evidence>
<gene>
    <name evidence="8" type="ORF">M5X16_18785</name>
    <name evidence="9" type="ORF">PC41400_22020</name>
</gene>
<dbReference type="AlphaFoldDB" id="A0A410X0K3"/>
<evidence type="ECO:0000313" key="11">
    <source>
        <dbReference type="Proteomes" id="UP001527202"/>
    </source>
</evidence>
<dbReference type="Gene3D" id="6.10.340.10">
    <property type="match status" value="1"/>
</dbReference>
<dbReference type="PROSITE" id="PS50885">
    <property type="entry name" value="HAMP"/>
    <property type="match status" value="1"/>
</dbReference>
<dbReference type="KEGG" id="pchi:PC41400_22020"/>
<dbReference type="PANTHER" id="PTHR43155">
    <property type="entry name" value="CYCLIC DI-GMP PHOSPHODIESTERASE PA4108-RELATED"/>
    <property type="match status" value="1"/>
</dbReference>
<evidence type="ECO:0000313" key="10">
    <source>
        <dbReference type="Proteomes" id="UP000288943"/>
    </source>
</evidence>
<dbReference type="EMBL" id="JAMDMJ010000025">
    <property type="protein sequence ID" value="MCY9597816.1"/>
    <property type="molecule type" value="Genomic_DNA"/>
</dbReference>
<name>A0A410X0K3_9BACL</name>
<dbReference type="CDD" id="cd00077">
    <property type="entry name" value="HDc"/>
    <property type="match status" value="1"/>
</dbReference>
<feature type="domain" description="HD" evidence="6">
    <location>
        <begin position="330"/>
        <end position="455"/>
    </location>
</feature>
<dbReference type="Gene3D" id="1.10.3210.10">
    <property type="entry name" value="Hypothetical protein af1432"/>
    <property type="match status" value="1"/>
</dbReference>
<feature type="transmembrane region" description="Helical" evidence="4">
    <location>
        <begin position="46"/>
        <end position="67"/>
    </location>
</feature>
<keyword evidence="4" id="KW-1133">Transmembrane helix</keyword>
<evidence type="ECO:0000256" key="3">
    <source>
        <dbReference type="ARBA" id="ARBA00023136"/>
    </source>
</evidence>
<dbReference type="GO" id="GO:0007165">
    <property type="term" value="P:signal transduction"/>
    <property type="evidence" value="ECO:0007669"/>
    <property type="project" value="InterPro"/>
</dbReference>
<organism evidence="9 10">
    <name type="scientific">Paenibacillus chitinolyticus</name>
    <dbReference type="NCBI Taxonomy" id="79263"/>
    <lineage>
        <taxon>Bacteria</taxon>
        <taxon>Bacillati</taxon>
        <taxon>Bacillota</taxon>
        <taxon>Bacilli</taxon>
        <taxon>Bacillales</taxon>
        <taxon>Paenibacillaceae</taxon>
        <taxon>Paenibacillus</taxon>
    </lineage>
</organism>
<dbReference type="SUPFAM" id="SSF109604">
    <property type="entry name" value="HD-domain/PDEase-like"/>
    <property type="match status" value="1"/>
</dbReference>
<dbReference type="Proteomes" id="UP000288943">
    <property type="component" value="Chromosome"/>
</dbReference>
<evidence type="ECO:0000256" key="4">
    <source>
        <dbReference type="SAM" id="Phobius"/>
    </source>
</evidence>
<keyword evidence="3 4" id="KW-0472">Membrane</keyword>
<feature type="transmembrane region" description="Helical" evidence="4">
    <location>
        <begin position="137"/>
        <end position="158"/>
    </location>
</feature>
<dbReference type="PROSITE" id="PS51831">
    <property type="entry name" value="HD"/>
    <property type="match status" value="1"/>
</dbReference>
<evidence type="ECO:0000256" key="2">
    <source>
        <dbReference type="ARBA" id="ARBA00022475"/>
    </source>
</evidence>
<dbReference type="SMART" id="SM00304">
    <property type="entry name" value="HAMP"/>
    <property type="match status" value="1"/>
</dbReference>
<proteinExistence type="predicted"/>
<protein>
    <submittedName>
        <fullName evidence="9">HD domain-containing protein</fullName>
    </submittedName>
</protein>